<accession>A0ABP8XLD0</accession>
<feature type="transmembrane region" description="Helical" evidence="5">
    <location>
        <begin position="163"/>
        <end position="194"/>
    </location>
</feature>
<feature type="domain" description="Integral membrane bound transporter" evidence="6">
    <location>
        <begin position="172"/>
        <end position="296"/>
    </location>
</feature>
<evidence type="ECO:0000313" key="7">
    <source>
        <dbReference type="EMBL" id="GAA4709994.1"/>
    </source>
</evidence>
<dbReference type="Proteomes" id="UP001500325">
    <property type="component" value="Unassembled WGS sequence"/>
</dbReference>
<evidence type="ECO:0000256" key="3">
    <source>
        <dbReference type="ARBA" id="ARBA00022989"/>
    </source>
</evidence>
<evidence type="ECO:0000313" key="8">
    <source>
        <dbReference type="Proteomes" id="UP001500325"/>
    </source>
</evidence>
<keyword evidence="4 5" id="KW-0472">Membrane</keyword>
<evidence type="ECO:0000256" key="1">
    <source>
        <dbReference type="ARBA" id="ARBA00004141"/>
    </source>
</evidence>
<dbReference type="InterPro" id="IPR049453">
    <property type="entry name" value="Memb_transporter_dom"/>
</dbReference>
<dbReference type="EMBL" id="BAABIC010000028">
    <property type="protein sequence ID" value="GAA4709994.1"/>
    <property type="molecule type" value="Genomic_DNA"/>
</dbReference>
<evidence type="ECO:0000256" key="4">
    <source>
        <dbReference type="ARBA" id="ARBA00023136"/>
    </source>
</evidence>
<evidence type="ECO:0000256" key="2">
    <source>
        <dbReference type="ARBA" id="ARBA00022692"/>
    </source>
</evidence>
<keyword evidence="8" id="KW-1185">Reference proteome</keyword>
<reference evidence="8" key="1">
    <citation type="journal article" date="2019" name="Int. J. Syst. Evol. Microbiol.">
        <title>The Global Catalogue of Microorganisms (GCM) 10K type strain sequencing project: providing services to taxonomists for standard genome sequencing and annotation.</title>
        <authorList>
            <consortium name="The Broad Institute Genomics Platform"/>
            <consortium name="The Broad Institute Genome Sequencing Center for Infectious Disease"/>
            <person name="Wu L."/>
            <person name="Ma J."/>
        </authorList>
    </citation>
    <scope>NUCLEOTIDE SEQUENCE [LARGE SCALE GENOMIC DNA]</scope>
    <source>
        <strain evidence="8">JCM 18055</strain>
    </source>
</reference>
<organism evidence="7 8">
    <name type="scientific">Pseudonocardia yuanmonensis</name>
    <dbReference type="NCBI Taxonomy" id="1095914"/>
    <lineage>
        <taxon>Bacteria</taxon>
        <taxon>Bacillati</taxon>
        <taxon>Actinomycetota</taxon>
        <taxon>Actinomycetes</taxon>
        <taxon>Pseudonocardiales</taxon>
        <taxon>Pseudonocardiaceae</taxon>
        <taxon>Pseudonocardia</taxon>
    </lineage>
</organism>
<feature type="transmembrane region" description="Helical" evidence="5">
    <location>
        <begin position="206"/>
        <end position="225"/>
    </location>
</feature>
<gene>
    <name evidence="7" type="ORF">GCM10023215_59680</name>
</gene>
<evidence type="ECO:0000259" key="6">
    <source>
        <dbReference type="Pfam" id="PF13515"/>
    </source>
</evidence>
<name>A0ABP8XLD0_9PSEU</name>
<keyword evidence="3 5" id="KW-1133">Transmembrane helix</keyword>
<feature type="transmembrane region" description="Helical" evidence="5">
    <location>
        <begin position="99"/>
        <end position="116"/>
    </location>
</feature>
<feature type="transmembrane region" description="Helical" evidence="5">
    <location>
        <begin position="286"/>
        <end position="303"/>
    </location>
</feature>
<feature type="transmembrane region" description="Helical" evidence="5">
    <location>
        <begin position="76"/>
        <end position="93"/>
    </location>
</feature>
<feature type="transmembrane region" description="Helical" evidence="5">
    <location>
        <begin position="52"/>
        <end position="71"/>
    </location>
</feature>
<proteinExistence type="predicted"/>
<sequence>MVWHWSAALRGALLALPACLVLPQDADAGVAVALGVIPAAALPLVPRRRGRLLVVAIGSLMGVSVLIGGLIAVSPWLAVPALTACAFGASLLATRRPKARILLLLAVPLIGVGLSYPGPAAAAPLAVLFVAGSVYGWLVSLFWPETAPRRRVDPPPPNLAYGLWLALAAGVCAALGFALHLDHVGWPTAAALLVMRPGQAQLELRAIGRPVSVMVGALAAVALVSGHAPPWLLTVATAVALVAATATVGSRWYVMPAFTTFLVFLLLLGSDPSSAAGRFWERLGETVLGVAVAVVFGVVAPVLSERCTRRRRAVSRPGEDDRGHG</sequence>
<comment type="caution">
    <text evidence="7">The sequence shown here is derived from an EMBL/GenBank/DDBJ whole genome shotgun (WGS) entry which is preliminary data.</text>
</comment>
<protein>
    <recommendedName>
        <fullName evidence="6">Integral membrane bound transporter domain-containing protein</fullName>
    </recommendedName>
</protein>
<feature type="transmembrane region" description="Helical" evidence="5">
    <location>
        <begin position="123"/>
        <end position="143"/>
    </location>
</feature>
<keyword evidence="2 5" id="KW-0812">Transmembrane</keyword>
<dbReference type="Pfam" id="PF13515">
    <property type="entry name" value="FUSC_2"/>
    <property type="match status" value="1"/>
</dbReference>
<evidence type="ECO:0000256" key="5">
    <source>
        <dbReference type="SAM" id="Phobius"/>
    </source>
</evidence>
<comment type="subcellular location">
    <subcellularLocation>
        <location evidence="1">Membrane</location>
        <topology evidence="1">Multi-pass membrane protein</topology>
    </subcellularLocation>
</comment>